<dbReference type="Pfam" id="PF01797">
    <property type="entry name" value="Y1_Tnp"/>
    <property type="match status" value="1"/>
</dbReference>
<dbReference type="SMART" id="SM01321">
    <property type="entry name" value="Y1_Tnp"/>
    <property type="match status" value="1"/>
</dbReference>
<protein>
    <recommendedName>
        <fullName evidence="1">Transposase IS200-like domain-containing protein</fullName>
    </recommendedName>
</protein>
<reference evidence="3" key="1">
    <citation type="submission" date="2018-12" db="EMBL/GenBank/DDBJ databases">
        <title>Tengunoibacter tsumagoiensis gen. nov., sp. nov., Dictyobacter kobayashii sp. nov., D. alpinus sp. nov., and D. joshuensis sp. nov. and description of Dictyobacteraceae fam. nov. within the order Ktedonobacterales isolated from Tengu-no-mugimeshi.</title>
        <authorList>
            <person name="Wang C.M."/>
            <person name="Zheng Y."/>
            <person name="Sakai Y."/>
            <person name="Toyoda A."/>
            <person name="Minakuchi Y."/>
            <person name="Abe K."/>
            <person name="Yokota A."/>
            <person name="Yabe S."/>
        </authorList>
    </citation>
    <scope>NUCLEOTIDE SEQUENCE [LARGE SCALE GENOMIC DNA]</scope>
    <source>
        <strain evidence="3">Uno11</strain>
    </source>
</reference>
<dbReference type="GO" id="GO:0006313">
    <property type="term" value="P:DNA transposition"/>
    <property type="evidence" value="ECO:0007669"/>
    <property type="project" value="InterPro"/>
</dbReference>
<evidence type="ECO:0000313" key="3">
    <source>
        <dbReference type="Proteomes" id="UP000287188"/>
    </source>
</evidence>
<dbReference type="PANTHER" id="PTHR36966">
    <property type="entry name" value="REP-ASSOCIATED TYROSINE TRANSPOSASE"/>
    <property type="match status" value="1"/>
</dbReference>
<evidence type="ECO:0000313" key="2">
    <source>
        <dbReference type="EMBL" id="GCE24269.1"/>
    </source>
</evidence>
<evidence type="ECO:0000259" key="1">
    <source>
        <dbReference type="SMART" id="SM01321"/>
    </source>
</evidence>
<dbReference type="SUPFAM" id="SSF143422">
    <property type="entry name" value="Transposase IS200-like"/>
    <property type="match status" value="1"/>
</dbReference>
<sequence length="173" mass="19996">MSDQKKPRRKKFVPLKPMRLATSTYKLPGAYAITICTKKRKKLFNIPALRSILYEEWTNLPQHFPGIVAGTFMVMHDHLHCILILKQGIEQEKSVRQIIGGYKSIVANAWLRHLSATGANYPGDIWQSRFYDHIIRDEADFKAQTAYILNNPRVYKAKQSKARKNKDKGQKNV</sequence>
<gene>
    <name evidence="2" type="ORF">KDK_80690</name>
</gene>
<dbReference type="RefSeq" id="WP_136625365.1">
    <property type="nucleotide sequence ID" value="NZ_BIFS01000002.1"/>
</dbReference>
<dbReference type="InterPro" id="IPR002686">
    <property type="entry name" value="Transposase_17"/>
</dbReference>
<dbReference type="OrthoDB" id="9794403at2"/>
<dbReference type="GO" id="GO:0004803">
    <property type="term" value="F:transposase activity"/>
    <property type="evidence" value="ECO:0007669"/>
    <property type="project" value="InterPro"/>
</dbReference>
<dbReference type="Proteomes" id="UP000287188">
    <property type="component" value="Unassembled WGS sequence"/>
</dbReference>
<dbReference type="GO" id="GO:0043565">
    <property type="term" value="F:sequence-specific DNA binding"/>
    <property type="evidence" value="ECO:0007669"/>
    <property type="project" value="TreeGrafter"/>
</dbReference>
<feature type="domain" description="Transposase IS200-like" evidence="1">
    <location>
        <begin position="27"/>
        <end position="151"/>
    </location>
</feature>
<dbReference type="Gene3D" id="3.30.70.1290">
    <property type="entry name" value="Transposase IS200-like"/>
    <property type="match status" value="1"/>
</dbReference>
<dbReference type="AlphaFoldDB" id="A0A402AYS7"/>
<dbReference type="InterPro" id="IPR052715">
    <property type="entry name" value="RAYT_transposase"/>
</dbReference>
<dbReference type="InterPro" id="IPR036515">
    <property type="entry name" value="Transposase_17_sf"/>
</dbReference>
<dbReference type="PANTHER" id="PTHR36966:SF1">
    <property type="entry name" value="REP-ASSOCIATED TYROSINE TRANSPOSASE"/>
    <property type="match status" value="1"/>
</dbReference>
<proteinExistence type="predicted"/>
<organism evidence="2 3">
    <name type="scientific">Dictyobacter kobayashii</name>
    <dbReference type="NCBI Taxonomy" id="2014872"/>
    <lineage>
        <taxon>Bacteria</taxon>
        <taxon>Bacillati</taxon>
        <taxon>Chloroflexota</taxon>
        <taxon>Ktedonobacteria</taxon>
        <taxon>Ktedonobacterales</taxon>
        <taxon>Dictyobacteraceae</taxon>
        <taxon>Dictyobacter</taxon>
    </lineage>
</organism>
<name>A0A402AYS7_9CHLR</name>
<keyword evidence="3" id="KW-1185">Reference proteome</keyword>
<accession>A0A402AYS7</accession>
<comment type="caution">
    <text evidence="2">The sequence shown here is derived from an EMBL/GenBank/DDBJ whole genome shotgun (WGS) entry which is preliminary data.</text>
</comment>
<dbReference type="EMBL" id="BIFS01000002">
    <property type="protein sequence ID" value="GCE24269.1"/>
    <property type="molecule type" value="Genomic_DNA"/>
</dbReference>